<dbReference type="InterPro" id="IPR044878">
    <property type="entry name" value="UbiA_sf"/>
</dbReference>
<comment type="pathway">
    <text evidence="2">Quinol/quinone metabolism; menaquinone biosynthesis.</text>
</comment>
<feature type="transmembrane region" description="Helical" evidence="8">
    <location>
        <begin position="244"/>
        <end position="264"/>
    </location>
</feature>
<proteinExistence type="predicted"/>
<gene>
    <name evidence="9" type="ORF">I573_00893</name>
</gene>
<dbReference type="PANTHER" id="PTHR13929:SF0">
    <property type="entry name" value="UBIA PRENYLTRANSFERASE DOMAIN-CONTAINING PROTEIN 1"/>
    <property type="match status" value="1"/>
</dbReference>
<dbReference type="CDD" id="cd13962">
    <property type="entry name" value="PT_UbiA_UBIAD1"/>
    <property type="match status" value="1"/>
</dbReference>
<dbReference type="UniPathway" id="UPA00079"/>
<dbReference type="AlphaFoldDB" id="S0P787"/>
<dbReference type="InterPro" id="IPR000537">
    <property type="entry name" value="UbiA_prenyltransferase"/>
</dbReference>
<dbReference type="NCBIfam" id="NF009926">
    <property type="entry name" value="PRK13387.1"/>
    <property type="match status" value="1"/>
</dbReference>
<feature type="transmembrane region" description="Helical" evidence="8">
    <location>
        <begin position="20"/>
        <end position="37"/>
    </location>
</feature>
<reference evidence="9 10" key="1">
    <citation type="submission" date="2013-03" db="EMBL/GenBank/DDBJ databases">
        <title>The Genome Sequence of Enterococcus sulfureus ATCC_49903 (PacBio/Illumina hybrid assembly).</title>
        <authorList>
            <consortium name="The Broad Institute Genomics Platform"/>
            <consortium name="The Broad Institute Genome Sequencing Center for Infectious Disease"/>
            <person name="Earl A."/>
            <person name="Russ C."/>
            <person name="Gilmore M."/>
            <person name="Surin D."/>
            <person name="Walker B."/>
            <person name="Young S."/>
            <person name="Zeng Q."/>
            <person name="Gargeya S."/>
            <person name="Fitzgerald M."/>
            <person name="Haas B."/>
            <person name="Abouelleil A."/>
            <person name="Allen A.W."/>
            <person name="Alvarado L."/>
            <person name="Arachchi H.M."/>
            <person name="Berlin A.M."/>
            <person name="Chapman S.B."/>
            <person name="Gainer-Dewar J."/>
            <person name="Goldberg J."/>
            <person name="Griggs A."/>
            <person name="Gujja S."/>
            <person name="Hansen M."/>
            <person name="Howarth C."/>
            <person name="Imamovic A."/>
            <person name="Ireland A."/>
            <person name="Larimer J."/>
            <person name="McCowan C."/>
            <person name="Murphy C."/>
            <person name="Pearson M."/>
            <person name="Poon T.W."/>
            <person name="Priest M."/>
            <person name="Roberts A."/>
            <person name="Saif S."/>
            <person name="Shea T."/>
            <person name="Sisk P."/>
            <person name="Sykes S."/>
            <person name="Wortman J."/>
            <person name="Nusbaum C."/>
            <person name="Birren B."/>
        </authorList>
    </citation>
    <scope>NUCLEOTIDE SEQUENCE [LARGE SCALE GENOMIC DNA]</scope>
    <source>
        <strain evidence="9 10">ATCC 49903</strain>
    </source>
</reference>
<keyword evidence="3" id="KW-0474">Menaquinone biosynthesis</keyword>
<dbReference type="STRING" id="1140003.OMY_01697"/>
<comment type="caution">
    <text evidence="9">The sequence shown here is derived from an EMBL/GenBank/DDBJ whole genome shotgun (WGS) entry which is preliminary data.</text>
</comment>
<dbReference type="GO" id="GO:0004659">
    <property type="term" value="F:prenyltransferase activity"/>
    <property type="evidence" value="ECO:0007669"/>
    <property type="project" value="InterPro"/>
</dbReference>
<keyword evidence="10" id="KW-1185">Reference proteome</keyword>
<evidence type="ECO:0000256" key="2">
    <source>
        <dbReference type="ARBA" id="ARBA00004863"/>
    </source>
</evidence>
<evidence type="ECO:0000256" key="1">
    <source>
        <dbReference type="ARBA" id="ARBA00004141"/>
    </source>
</evidence>
<feature type="transmembrane region" description="Helical" evidence="8">
    <location>
        <begin position="295"/>
        <end position="317"/>
    </location>
</feature>
<organism evidence="9 10">
    <name type="scientific">Enterococcus sulfureus ATCC 49903</name>
    <dbReference type="NCBI Taxonomy" id="1140003"/>
    <lineage>
        <taxon>Bacteria</taxon>
        <taxon>Bacillati</taxon>
        <taxon>Bacillota</taxon>
        <taxon>Bacilli</taxon>
        <taxon>Lactobacillales</taxon>
        <taxon>Enterococcaceae</taxon>
        <taxon>Enterococcus</taxon>
    </lineage>
</organism>
<dbReference type="EMBL" id="ASWO01000003">
    <property type="protein sequence ID" value="EOT86140.1"/>
    <property type="molecule type" value="Genomic_DNA"/>
</dbReference>
<dbReference type="Gene3D" id="1.10.357.140">
    <property type="entry name" value="UbiA prenyltransferase"/>
    <property type="match status" value="1"/>
</dbReference>
<evidence type="ECO:0000256" key="4">
    <source>
        <dbReference type="ARBA" id="ARBA00022679"/>
    </source>
</evidence>
<feature type="transmembrane region" description="Helical" evidence="8">
    <location>
        <begin position="147"/>
        <end position="164"/>
    </location>
</feature>
<dbReference type="eggNOG" id="COG1575">
    <property type="taxonomic scope" value="Bacteria"/>
</dbReference>
<dbReference type="GO" id="GO:0009234">
    <property type="term" value="P:menaquinone biosynthetic process"/>
    <property type="evidence" value="ECO:0007669"/>
    <property type="project" value="UniProtKB-UniPathway"/>
</dbReference>
<dbReference type="PANTHER" id="PTHR13929">
    <property type="entry name" value="1,4-DIHYDROXY-2-NAPHTHOATE OCTAPRENYLTRANSFERASE"/>
    <property type="match status" value="1"/>
</dbReference>
<feature type="transmembrane region" description="Helical" evidence="8">
    <location>
        <begin position="116"/>
        <end position="135"/>
    </location>
</feature>
<dbReference type="GO" id="GO:0016020">
    <property type="term" value="C:membrane"/>
    <property type="evidence" value="ECO:0007669"/>
    <property type="project" value="UniProtKB-SubCell"/>
</dbReference>
<evidence type="ECO:0000313" key="9">
    <source>
        <dbReference type="EMBL" id="EOT86140.1"/>
    </source>
</evidence>
<evidence type="ECO:0000313" key="10">
    <source>
        <dbReference type="Proteomes" id="UP000015961"/>
    </source>
</evidence>
<protein>
    <recommendedName>
        <fullName evidence="11">1,4-dihydroxy-2-naphthoate octaprenyltransferase</fullName>
    </recommendedName>
</protein>
<keyword evidence="5 8" id="KW-0812">Transmembrane</keyword>
<name>S0P787_9ENTE</name>
<evidence type="ECO:0000256" key="8">
    <source>
        <dbReference type="SAM" id="Phobius"/>
    </source>
</evidence>
<accession>S0P787</accession>
<feature type="transmembrane region" description="Helical" evidence="8">
    <location>
        <begin position="189"/>
        <end position="211"/>
    </location>
</feature>
<dbReference type="Pfam" id="PF01040">
    <property type="entry name" value="UbiA"/>
    <property type="match status" value="1"/>
</dbReference>
<dbReference type="InterPro" id="IPR026046">
    <property type="entry name" value="UBIAD1"/>
</dbReference>
<evidence type="ECO:0008006" key="11">
    <source>
        <dbReference type="Google" id="ProtNLM"/>
    </source>
</evidence>
<comment type="subcellular location">
    <subcellularLocation>
        <location evidence="1">Membrane</location>
        <topology evidence="1">Multi-pass membrane protein</topology>
    </subcellularLocation>
</comment>
<dbReference type="OrthoDB" id="9767568at2"/>
<evidence type="ECO:0000256" key="3">
    <source>
        <dbReference type="ARBA" id="ARBA00022428"/>
    </source>
</evidence>
<keyword evidence="7 8" id="KW-0472">Membrane</keyword>
<dbReference type="PATRIC" id="fig|1140003.3.peg.1635"/>
<dbReference type="Proteomes" id="UP000015961">
    <property type="component" value="Unassembled WGS sequence"/>
</dbReference>
<keyword evidence="6 8" id="KW-1133">Transmembrane helix</keyword>
<dbReference type="GO" id="GO:0042371">
    <property type="term" value="P:vitamin K biosynthetic process"/>
    <property type="evidence" value="ECO:0007669"/>
    <property type="project" value="TreeGrafter"/>
</dbReference>
<dbReference type="RefSeq" id="WP_016186134.1">
    <property type="nucleotide sequence ID" value="NZ_ASWO01000003.1"/>
</dbReference>
<evidence type="ECO:0000256" key="5">
    <source>
        <dbReference type="ARBA" id="ARBA00022692"/>
    </source>
</evidence>
<feature type="transmembrane region" description="Helical" evidence="8">
    <location>
        <begin position="90"/>
        <end position="110"/>
    </location>
</feature>
<dbReference type="PIRSF" id="PIRSF005355">
    <property type="entry name" value="UBIAD1"/>
    <property type="match status" value="1"/>
</dbReference>
<feature type="transmembrane region" description="Helical" evidence="8">
    <location>
        <begin position="43"/>
        <end position="61"/>
    </location>
</feature>
<evidence type="ECO:0000256" key="7">
    <source>
        <dbReference type="ARBA" id="ARBA00023136"/>
    </source>
</evidence>
<evidence type="ECO:0000256" key="6">
    <source>
        <dbReference type="ARBA" id="ARBA00022989"/>
    </source>
</evidence>
<sequence>MQRLTLKTFLEVVEIQTKIASFFPFIIGVLFTSTYFHQFHFGYTLFFFIGMLLFDMTTTAINNYMDYTKATSATYKYEQNVIGREKLDPVAIRHLIFLMMGLSAIVGFSLSILTGWFVFVFGGLMCLIGIFYTFGPLPLSRMPLGELFSGVTMGLGIFALVVYLNTVNDPVFYLAFQFSTGVFSLNGNIWQILAMVWAALPLMFTIADIMLANNLRDFETDIENERYTLVYHIGKKSALRLFQLLMYSCYLVILIGWPFGVFSWEQLLVFLTLPLVHKQLMQHKKYVEQPESFGYAIKNMILFNTVYALSFIVTLIFS</sequence>
<keyword evidence="4" id="KW-0808">Transferase</keyword>